<proteinExistence type="predicted"/>
<evidence type="ECO:0000313" key="1">
    <source>
        <dbReference type="EMBL" id="RKP34326.1"/>
    </source>
</evidence>
<protein>
    <submittedName>
        <fullName evidence="1">Uncharacterized protein</fullName>
    </submittedName>
</protein>
<name>A0A4P9ZLZ0_9FUNG</name>
<organism evidence="1 2">
    <name type="scientific">Dimargaris cristalligena</name>
    <dbReference type="NCBI Taxonomy" id="215637"/>
    <lineage>
        <taxon>Eukaryota</taxon>
        <taxon>Fungi</taxon>
        <taxon>Fungi incertae sedis</taxon>
        <taxon>Zoopagomycota</taxon>
        <taxon>Kickxellomycotina</taxon>
        <taxon>Dimargaritomycetes</taxon>
        <taxon>Dimargaritales</taxon>
        <taxon>Dimargaritaceae</taxon>
        <taxon>Dimargaris</taxon>
    </lineage>
</organism>
<dbReference type="AlphaFoldDB" id="A0A4P9ZLZ0"/>
<dbReference type="EMBL" id="ML003250">
    <property type="protein sequence ID" value="RKP34326.1"/>
    <property type="molecule type" value="Genomic_DNA"/>
</dbReference>
<accession>A0A4P9ZLZ0</accession>
<gene>
    <name evidence="1" type="ORF">BJ085DRAFT_38432</name>
</gene>
<keyword evidence="2" id="KW-1185">Reference proteome</keyword>
<evidence type="ECO:0000313" key="2">
    <source>
        <dbReference type="Proteomes" id="UP000268162"/>
    </source>
</evidence>
<reference evidence="2" key="1">
    <citation type="journal article" date="2018" name="Nat. Microbiol.">
        <title>Leveraging single-cell genomics to expand the fungal tree of life.</title>
        <authorList>
            <person name="Ahrendt S.R."/>
            <person name="Quandt C.A."/>
            <person name="Ciobanu D."/>
            <person name="Clum A."/>
            <person name="Salamov A."/>
            <person name="Andreopoulos B."/>
            <person name="Cheng J.F."/>
            <person name="Woyke T."/>
            <person name="Pelin A."/>
            <person name="Henrissat B."/>
            <person name="Reynolds N.K."/>
            <person name="Benny G.L."/>
            <person name="Smith M.E."/>
            <person name="James T.Y."/>
            <person name="Grigoriev I.V."/>
        </authorList>
    </citation>
    <scope>NUCLEOTIDE SEQUENCE [LARGE SCALE GENOMIC DNA]</scope>
    <source>
        <strain evidence="2">RSA 468</strain>
    </source>
</reference>
<sequence>MMNQQVNHGLGWATITGLALGLFATKATAAPGLSISSLNHDDFDADPFFQPAADT</sequence>
<dbReference type="Proteomes" id="UP000268162">
    <property type="component" value="Unassembled WGS sequence"/>
</dbReference>